<gene>
    <name evidence="4" type="ORF">ETSY2_53420</name>
</gene>
<evidence type="ECO:0000256" key="1">
    <source>
        <dbReference type="SAM" id="MobiDB-lite"/>
    </source>
</evidence>
<evidence type="ECO:0008006" key="6">
    <source>
        <dbReference type="Google" id="ProtNLM"/>
    </source>
</evidence>
<name>W4L440_9BACT</name>
<dbReference type="PROSITE" id="PS51468">
    <property type="entry name" value="VIT"/>
    <property type="match status" value="1"/>
</dbReference>
<dbReference type="PROSITE" id="PS50234">
    <property type="entry name" value="VWFA"/>
    <property type="match status" value="1"/>
</dbReference>
<dbReference type="EMBL" id="AZHX01002907">
    <property type="protein sequence ID" value="ETW92440.1"/>
    <property type="molecule type" value="Genomic_DNA"/>
</dbReference>
<reference evidence="4 5" key="1">
    <citation type="journal article" date="2014" name="Nature">
        <title>An environmental bacterial taxon with a large and distinct metabolic repertoire.</title>
        <authorList>
            <person name="Wilson M.C."/>
            <person name="Mori T."/>
            <person name="Ruckert C."/>
            <person name="Uria A.R."/>
            <person name="Helf M.J."/>
            <person name="Takada K."/>
            <person name="Gernert C."/>
            <person name="Steffens U.A."/>
            <person name="Heycke N."/>
            <person name="Schmitt S."/>
            <person name="Rinke C."/>
            <person name="Helfrich E.J."/>
            <person name="Brachmann A.O."/>
            <person name="Gurgui C."/>
            <person name="Wakimoto T."/>
            <person name="Kracht M."/>
            <person name="Crusemann M."/>
            <person name="Hentschel U."/>
            <person name="Abe I."/>
            <person name="Matsunaga S."/>
            <person name="Kalinowski J."/>
            <person name="Takeyama H."/>
            <person name="Piel J."/>
        </authorList>
    </citation>
    <scope>NUCLEOTIDE SEQUENCE [LARGE SCALE GENOMIC DNA]</scope>
    <source>
        <strain evidence="5">TSY2</strain>
    </source>
</reference>
<organism evidence="4 5">
    <name type="scientific">Candidatus Entotheonella gemina</name>
    <dbReference type="NCBI Taxonomy" id="1429439"/>
    <lineage>
        <taxon>Bacteria</taxon>
        <taxon>Pseudomonadati</taxon>
        <taxon>Nitrospinota/Tectimicrobiota group</taxon>
        <taxon>Candidatus Tectimicrobiota</taxon>
        <taxon>Candidatus Entotheonellia</taxon>
        <taxon>Candidatus Entotheonellales</taxon>
        <taxon>Candidatus Entotheonellaceae</taxon>
        <taxon>Candidatus Entotheonella</taxon>
    </lineage>
</organism>
<dbReference type="AlphaFoldDB" id="W4L440"/>
<sequence>KADIREKEEARAQYDDAIASGLSAALAEEKSGDIFSIALGNLPPGKEAQIQLQLVGELSIDAEGGVRFSLPSTLKPRYTPAGSTDPLASVPTGEEQQVKSGSVSAVSWFHMTVEEAEAIAKVTSPTHSIKVTPKSDVDQLHVHLSEEKELGSDLVILLTMKEPHAPKTMLERGVEKKGEFMSSPGVMLNFLPNFAKVEAACEFIFLVDRSGSMRGEYIRSARETLMLFLKSIPEGNYFNIIGFGSSYRTLFPNTVPYDEKHLEKALKHAQEMEA</sequence>
<dbReference type="InterPro" id="IPR002035">
    <property type="entry name" value="VWF_A"/>
</dbReference>
<feature type="non-terminal residue" evidence="4">
    <location>
        <position position="1"/>
    </location>
</feature>
<dbReference type="PANTHER" id="PTHR45737:SF6">
    <property type="entry name" value="VON WILLEBRAND FACTOR A DOMAIN-CONTAINING PROTEIN 5A"/>
    <property type="match status" value="1"/>
</dbReference>
<dbReference type="Pfam" id="PF08487">
    <property type="entry name" value="VIT"/>
    <property type="match status" value="1"/>
</dbReference>
<dbReference type="Pfam" id="PF13768">
    <property type="entry name" value="VWA_3"/>
    <property type="match status" value="1"/>
</dbReference>
<proteinExistence type="predicted"/>
<dbReference type="InterPro" id="IPR036465">
    <property type="entry name" value="vWFA_dom_sf"/>
</dbReference>
<feature type="domain" description="VWFA" evidence="2">
    <location>
        <begin position="202"/>
        <end position="274"/>
    </location>
</feature>
<evidence type="ECO:0000259" key="3">
    <source>
        <dbReference type="PROSITE" id="PS51468"/>
    </source>
</evidence>
<dbReference type="HOGENOM" id="CLU_042748_0_0_7"/>
<feature type="region of interest" description="Disordered" evidence="1">
    <location>
        <begin position="77"/>
        <end position="96"/>
    </location>
</feature>
<evidence type="ECO:0000313" key="4">
    <source>
        <dbReference type="EMBL" id="ETW92440.1"/>
    </source>
</evidence>
<evidence type="ECO:0000313" key="5">
    <source>
        <dbReference type="Proteomes" id="UP000019140"/>
    </source>
</evidence>
<dbReference type="Gene3D" id="3.40.50.410">
    <property type="entry name" value="von Willebrand factor, type A domain"/>
    <property type="match status" value="1"/>
</dbReference>
<dbReference type="SUPFAM" id="SSF53300">
    <property type="entry name" value="vWA-like"/>
    <property type="match status" value="1"/>
</dbReference>
<accession>W4L440</accession>
<dbReference type="InterPro" id="IPR013694">
    <property type="entry name" value="VIT"/>
</dbReference>
<evidence type="ECO:0000259" key="2">
    <source>
        <dbReference type="PROSITE" id="PS50234"/>
    </source>
</evidence>
<feature type="non-terminal residue" evidence="4">
    <location>
        <position position="274"/>
    </location>
</feature>
<comment type="caution">
    <text evidence="4">The sequence shown here is derived from an EMBL/GenBank/DDBJ whole genome shotgun (WGS) entry which is preliminary data.</text>
</comment>
<dbReference type="PANTHER" id="PTHR45737">
    <property type="entry name" value="VON WILLEBRAND FACTOR A DOMAIN-CONTAINING PROTEIN 5A"/>
    <property type="match status" value="1"/>
</dbReference>
<dbReference type="Proteomes" id="UP000019140">
    <property type="component" value="Unassembled WGS sequence"/>
</dbReference>
<feature type="domain" description="VIT" evidence="3">
    <location>
        <begin position="1"/>
        <end position="56"/>
    </location>
</feature>
<protein>
    <recommendedName>
        <fullName evidence="6">VWFA domain-containing protein</fullName>
    </recommendedName>
</protein>
<keyword evidence="5" id="KW-1185">Reference proteome</keyword>